<keyword evidence="1" id="KW-0472">Membrane</keyword>
<dbReference type="RefSeq" id="WP_190931516.1">
    <property type="nucleotide sequence ID" value="NZ_JACXJA010000049.1"/>
</dbReference>
<reference evidence="2" key="1">
    <citation type="submission" date="2020-09" db="EMBL/GenBank/DDBJ databases">
        <title>A novel bacterium of genus Paenibacillus, isolated from South China Sea.</title>
        <authorList>
            <person name="Huang H."/>
            <person name="Mo K."/>
            <person name="Hu Y."/>
        </authorList>
    </citation>
    <scope>NUCLEOTIDE SEQUENCE</scope>
    <source>
        <strain evidence="2">IB182363</strain>
    </source>
</reference>
<dbReference type="EMBL" id="JACXJA010000049">
    <property type="protein sequence ID" value="MBD2865893.1"/>
    <property type="molecule type" value="Genomic_DNA"/>
</dbReference>
<comment type="caution">
    <text evidence="2">The sequence shown here is derived from an EMBL/GenBank/DDBJ whole genome shotgun (WGS) entry which is preliminary data.</text>
</comment>
<gene>
    <name evidence="2" type="ORF">IDH45_28310</name>
</gene>
<name>A0A927H2Z6_9BACL</name>
<feature type="transmembrane region" description="Helical" evidence="1">
    <location>
        <begin position="6"/>
        <end position="30"/>
    </location>
</feature>
<keyword evidence="1" id="KW-1133">Transmembrane helix</keyword>
<organism evidence="2 3">
    <name type="scientific">Paenibacillus oceani</name>
    <dbReference type="NCBI Taxonomy" id="2772510"/>
    <lineage>
        <taxon>Bacteria</taxon>
        <taxon>Bacillati</taxon>
        <taxon>Bacillota</taxon>
        <taxon>Bacilli</taxon>
        <taxon>Bacillales</taxon>
        <taxon>Paenibacillaceae</taxon>
        <taxon>Paenibacillus</taxon>
    </lineage>
</organism>
<proteinExistence type="predicted"/>
<protein>
    <submittedName>
        <fullName evidence="2">Uncharacterized protein</fullName>
    </submittedName>
</protein>
<dbReference type="AlphaFoldDB" id="A0A927H2Z6"/>
<sequence length="124" mass="14168">MALVPVFGVASAVLSFILLSVLWIAGLLLCRKLSFRGGYYFFLFLLIGKIYSFLVTWVLSPILQTYMDSVNAASKPSFGMRPGELLMWISYANGSITYLFQLIAYGCLVIGFYRMWAQRKYDFR</sequence>
<dbReference type="Proteomes" id="UP000639396">
    <property type="component" value="Unassembled WGS sequence"/>
</dbReference>
<feature type="transmembrane region" description="Helical" evidence="1">
    <location>
        <begin position="37"/>
        <end position="59"/>
    </location>
</feature>
<evidence type="ECO:0000256" key="1">
    <source>
        <dbReference type="SAM" id="Phobius"/>
    </source>
</evidence>
<keyword evidence="3" id="KW-1185">Reference proteome</keyword>
<evidence type="ECO:0000313" key="2">
    <source>
        <dbReference type="EMBL" id="MBD2865893.1"/>
    </source>
</evidence>
<keyword evidence="1" id="KW-0812">Transmembrane</keyword>
<feature type="transmembrane region" description="Helical" evidence="1">
    <location>
        <begin position="96"/>
        <end position="116"/>
    </location>
</feature>
<accession>A0A927H2Z6</accession>
<evidence type="ECO:0000313" key="3">
    <source>
        <dbReference type="Proteomes" id="UP000639396"/>
    </source>
</evidence>